<dbReference type="GO" id="GO:0015086">
    <property type="term" value="F:cadmium ion transmembrane transporter activity"/>
    <property type="evidence" value="ECO:0007669"/>
    <property type="project" value="TreeGrafter"/>
</dbReference>
<dbReference type="InterPro" id="IPR027469">
    <property type="entry name" value="Cation_efflux_TMD_sf"/>
</dbReference>
<dbReference type="GO" id="GO:0015341">
    <property type="term" value="F:zinc efflux antiporter activity"/>
    <property type="evidence" value="ECO:0007669"/>
    <property type="project" value="TreeGrafter"/>
</dbReference>
<dbReference type="SUPFAM" id="SSF161111">
    <property type="entry name" value="Cation efflux protein transmembrane domain-like"/>
    <property type="match status" value="1"/>
</dbReference>
<evidence type="ECO:0000256" key="3">
    <source>
        <dbReference type="ARBA" id="ARBA00022448"/>
    </source>
</evidence>
<keyword evidence="3" id="KW-0813">Transport</keyword>
<keyword evidence="4 7" id="KW-0812">Transmembrane</keyword>
<accession>A0A7H0HA55</accession>
<dbReference type="EMBL" id="CP060789">
    <property type="protein sequence ID" value="QNP57421.1"/>
    <property type="molecule type" value="Genomic_DNA"/>
</dbReference>
<dbReference type="PANTHER" id="PTHR43840:SF15">
    <property type="entry name" value="MITOCHONDRIAL METAL TRANSPORTER 1-RELATED"/>
    <property type="match status" value="1"/>
</dbReference>
<dbReference type="PANTHER" id="PTHR43840">
    <property type="entry name" value="MITOCHONDRIAL METAL TRANSPORTER 1-RELATED"/>
    <property type="match status" value="1"/>
</dbReference>
<keyword evidence="11" id="KW-1185">Reference proteome</keyword>
<dbReference type="NCBIfam" id="TIGR01297">
    <property type="entry name" value="CDF"/>
    <property type="match status" value="1"/>
</dbReference>
<evidence type="ECO:0000256" key="6">
    <source>
        <dbReference type="ARBA" id="ARBA00023136"/>
    </source>
</evidence>
<dbReference type="KEGG" id="tdf:H9L22_01185"/>
<keyword evidence="6 7" id="KW-0472">Membrane</keyword>
<gene>
    <name evidence="10" type="ORF">H9L22_01185</name>
</gene>
<dbReference type="InterPro" id="IPR002524">
    <property type="entry name" value="Cation_efflux"/>
</dbReference>
<dbReference type="InterPro" id="IPR036837">
    <property type="entry name" value="Cation_efflux_CTD_sf"/>
</dbReference>
<dbReference type="InterPro" id="IPR027470">
    <property type="entry name" value="Cation_efflux_CTD"/>
</dbReference>
<evidence type="ECO:0000256" key="1">
    <source>
        <dbReference type="ARBA" id="ARBA00004141"/>
    </source>
</evidence>
<organism evidence="10 11">
    <name type="scientific">Tessaracoccus defluvii</name>
    <dbReference type="NCBI Taxonomy" id="1285901"/>
    <lineage>
        <taxon>Bacteria</taxon>
        <taxon>Bacillati</taxon>
        <taxon>Actinomycetota</taxon>
        <taxon>Actinomycetes</taxon>
        <taxon>Propionibacteriales</taxon>
        <taxon>Propionibacteriaceae</taxon>
        <taxon>Tessaracoccus</taxon>
    </lineage>
</organism>
<feature type="domain" description="Cation efflux protein cytoplasmic" evidence="9">
    <location>
        <begin position="224"/>
        <end position="301"/>
    </location>
</feature>
<dbReference type="Gene3D" id="1.20.1510.10">
    <property type="entry name" value="Cation efflux protein transmembrane domain"/>
    <property type="match status" value="1"/>
</dbReference>
<feature type="domain" description="Cation efflux protein transmembrane" evidence="8">
    <location>
        <begin position="27"/>
        <end position="220"/>
    </location>
</feature>
<evidence type="ECO:0000256" key="7">
    <source>
        <dbReference type="SAM" id="Phobius"/>
    </source>
</evidence>
<evidence type="ECO:0000256" key="5">
    <source>
        <dbReference type="ARBA" id="ARBA00022989"/>
    </source>
</evidence>
<feature type="transmembrane region" description="Helical" evidence="7">
    <location>
        <begin position="25"/>
        <end position="47"/>
    </location>
</feature>
<evidence type="ECO:0000259" key="9">
    <source>
        <dbReference type="Pfam" id="PF16916"/>
    </source>
</evidence>
<comment type="subcellular location">
    <subcellularLocation>
        <location evidence="1">Membrane</location>
        <topology evidence="1">Multi-pass membrane protein</topology>
    </subcellularLocation>
</comment>
<dbReference type="AlphaFoldDB" id="A0A7H0HA55"/>
<dbReference type="Pfam" id="PF16916">
    <property type="entry name" value="ZT_dimer"/>
    <property type="match status" value="1"/>
</dbReference>
<dbReference type="Gene3D" id="3.30.70.1350">
    <property type="entry name" value="Cation efflux protein, cytoplasmic domain"/>
    <property type="match status" value="1"/>
</dbReference>
<dbReference type="InterPro" id="IPR058533">
    <property type="entry name" value="Cation_efflux_TM"/>
</dbReference>
<feature type="transmembrane region" description="Helical" evidence="7">
    <location>
        <begin position="59"/>
        <end position="77"/>
    </location>
</feature>
<dbReference type="GO" id="GO:0005886">
    <property type="term" value="C:plasma membrane"/>
    <property type="evidence" value="ECO:0007669"/>
    <property type="project" value="TreeGrafter"/>
</dbReference>
<dbReference type="GO" id="GO:0006882">
    <property type="term" value="P:intracellular zinc ion homeostasis"/>
    <property type="evidence" value="ECO:0007669"/>
    <property type="project" value="TreeGrafter"/>
</dbReference>
<proteinExistence type="inferred from homology"/>
<feature type="transmembrane region" description="Helical" evidence="7">
    <location>
        <begin position="97"/>
        <end position="115"/>
    </location>
</feature>
<dbReference type="Proteomes" id="UP000516117">
    <property type="component" value="Chromosome"/>
</dbReference>
<name>A0A7H0HA55_9ACTN</name>
<dbReference type="GO" id="GO:0015093">
    <property type="term" value="F:ferrous iron transmembrane transporter activity"/>
    <property type="evidence" value="ECO:0007669"/>
    <property type="project" value="TreeGrafter"/>
</dbReference>
<evidence type="ECO:0000313" key="11">
    <source>
        <dbReference type="Proteomes" id="UP000516117"/>
    </source>
</evidence>
<comment type="similarity">
    <text evidence="2">Belongs to the cation diffusion facilitator (CDF) transporter (TC 2.A.4) family.</text>
</comment>
<evidence type="ECO:0000256" key="2">
    <source>
        <dbReference type="ARBA" id="ARBA00008114"/>
    </source>
</evidence>
<sequence length="315" mass="34100">MIGVRRREREEWVDVTEKRVDLTKFAWLSIAAALATIALKTTAWLLTGSVGLLSDAAESVVNLVAAVVALIALRVAAKPADKNHHFGHSKAEYFSSAIEGVMIFVAAAVILVVGIQRLLNPQPLEQVGIGLAISVVAGIINGAVAIVLIRAGRQHNSITLRADGQHLMTDVVTSVGVVVGVGLVALTGWQILDPIVAIGVGINILWTGWKLVSESTAGLMDEALPKETNARIREILAEHTSEQIDFHALRTRVSGARAFMEMHMLVPGAWSVKQGHDAMEDLIDLIRAEFPDLHVTGHLEPIEDPRSYEDEHLDR</sequence>
<reference evidence="10 11" key="1">
    <citation type="submission" date="2020-08" db="EMBL/GenBank/DDBJ databases">
        <title>Genome sequence of Tessaracoccus defluvii JCM 17540T.</title>
        <authorList>
            <person name="Hyun D.-W."/>
            <person name="Bae J.-W."/>
        </authorList>
    </citation>
    <scope>NUCLEOTIDE SEQUENCE [LARGE SCALE GENOMIC DNA]</scope>
    <source>
        <strain evidence="10 11">JCM 17540</strain>
    </source>
</reference>
<dbReference type="Pfam" id="PF01545">
    <property type="entry name" value="Cation_efflux"/>
    <property type="match status" value="1"/>
</dbReference>
<evidence type="ECO:0000256" key="4">
    <source>
        <dbReference type="ARBA" id="ARBA00022692"/>
    </source>
</evidence>
<keyword evidence="5 7" id="KW-1133">Transmembrane helix</keyword>
<feature type="transmembrane region" description="Helical" evidence="7">
    <location>
        <begin position="170"/>
        <end position="189"/>
    </location>
</feature>
<dbReference type="SUPFAM" id="SSF160240">
    <property type="entry name" value="Cation efflux protein cytoplasmic domain-like"/>
    <property type="match status" value="1"/>
</dbReference>
<feature type="transmembrane region" description="Helical" evidence="7">
    <location>
        <begin position="127"/>
        <end position="149"/>
    </location>
</feature>
<dbReference type="FunFam" id="1.20.1510.10:FF:000001">
    <property type="entry name" value="Ferrous-iron efflux pump FieF"/>
    <property type="match status" value="1"/>
</dbReference>
<dbReference type="InterPro" id="IPR050291">
    <property type="entry name" value="CDF_Transporter"/>
</dbReference>
<protein>
    <submittedName>
        <fullName evidence="10">Cation transporter</fullName>
    </submittedName>
</protein>
<evidence type="ECO:0000259" key="8">
    <source>
        <dbReference type="Pfam" id="PF01545"/>
    </source>
</evidence>
<evidence type="ECO:0000313" key="10">
    <source>
        <dbReference type="EMBL" id="QNP57421.1"/>
    </source>
</evidence>